<dbReference type="InterPro" id="IPR020084">
    <property type="entry name" value="NUDIX_hydrolase_CS"/>
</dbReference>
<dbReference type="AlphaFoldDB" id="A0A6S7BEE2"/>
<evidence type="ECO:0000256" key="3">
    <source>
        <dbReference type="ARBA" id="ARBA00007275"/>
    </source>
</evidence>
<keyword evidence="10" id="KW-1185">Reference proteome</keyword>
<evidence type="ECO:0000256" key="7">
    <source>
        <dbReference type="ARBA" id="ARBA00032272"/>
    </source>
</evidence>
<evidence type="ECO:0000313" key="10">
    <source>
        <dbReference type="Proteomes" id="UP000494115"/>
    </source>
</evidence>
<dbReference type="PROSITE" id="PS00893">
    <property type="entry name" value="NUDIX_BOX"/>
    <property type="match status" value="1"/>
</dbReference>
<dbReference type="SUPFAM" id="SSF55811">
    <property type="entry name" value="Nudix"/>
    <property type="match status" value="1"/>
</dbReference>
<dbReference type="PANTHER" id="PTHR11839">
    <property type="entry name" value="UDP/ADP-SUGAR PYROPHOSPHATASE"/>
    <property type="match status" value="1"/>
</dbReference>
<dbReference type="InterPro" id="IPR000086">
    <property type="entry name" value="NUDIX_hydrolase_dom"/>
</dbReference>
<dbReference type="EMBL" id="CADIKM010000007">
    <property type="protein sequence ID" value="CAB3785915.1"/>
    <property type="molecule type" value="Genomic_DNA"/>
</dbReference>
<evidence type="ECO:0000256" key="2">
    <source>
        <dbReference type="ARBA" id="ARBA00001946"/>
    </source>
</evidence>
<dbReference type="InterPro" id="IPR015797">
    <property type="entry name" value="NUDIX_hydrolase-like_dom_sf"/>
</dbReference>
<dbReference type="Pfam" id="PF00293">
    <property type="entry name" value="NUDIX"/>
    <property type="match status" value="1"/>
</dbReference>
<accession>A0A6S7BEE2</accession>
<evidence type="ECO:0000313" key="9">
    <source>
        <dbReference type="EMBL" id="CAB3785915.1"/>
    </source>
</evidence>
<reference evidence="9 10" key="1">
    <citation type="submission" date="2020-04" db="EMBL/GenBank/DDBJ databases">
        <authorList>
            <person name="De Canck E."/>
        </authorList>
    </citation>
    <scope>NUCLEOTIDE SEQUENCE [LARGE SCALE GENOMIC DNA]</scope>
    <source>
        <strain evidence="9 10">LMG 28138</strain>
    </source>
</reference>
<dbReference type="GO" id="GO:0006753">
    <property type="term" value="P:nucleoside phosphate metabolic process"/>
    <property type="evidence" value="ECO:0007669"/>
    <property type="project" value="TreeGrafter"/>
</dbReference>
<comment type="similarity">
    <text evidence="3">Belongs to the Nudix hydrolase family. NudK subfamily.</text>
</comment>
<dbReference type="PROSITE" id="PS51462">
    <property type="entry name" value="NUDIX"/>
    <property type="match status" value="1"/>
</dbReference>
<comment type="catalytic activity">
    <reaction evidence="1">
        <text>GDP-alpha-D-mannose + H2O = alpha-D-mannose 1-phosphate + GMP + 2 H(+)</text>
        <dbReference type="Rhea" id="RHEA:27978"/>
        <dbReference type="ChEBI" id="CHEBI:15377"/>
        <dbReference type="ChEBI" id="CHEBI:15378"/>
        <dbReference type="ChEBI" id="CHEBI:57527"/>
        <dbReference type="ChEBI" id="CHEBI:58115"/>
        <dbReference type="ChEBI" id="CHEBI:58409"/>
    </reaction>
</comment>
<dbReference type="Gene3D" id="3.90.79.10">
    <property type="entry name" value="Nucleoside Triphosphate Pyrophosphohydrolase"/>
    <property type="match status" value="1"/>
</dbReference>
<evidence type="ECO:0000256" key="1">
    <source>
        <dbReference type="ARBA" id="ARBA00000847"/>
    </source>
</evidence>
<dbReference type="Proteomes" id="UP000494115">
    <property type="component" value="Unassembled WGS sequence"/>
</dbReference>
<organism evidence="9 10">
    <name type="scientific">Pararobbsia alpina</name>
    <dbReference type="NCBI Taxonomy" id="621374"/>
    <lineage>
        <taxon>Bacteria</taxon>
        <taxon>Pseudomonadati</taxon>
        <taxon>Pseudomonadota</taxon>
        <taxon>Betaproteobacteria</taxon>
        <taxon>Burkholderiales</taxon>
        <taxon>Burkholderiaceae</taxon>
        <taxon>Pararobbsia</taxon>
    </lineage>
</organism>
<feature type="domain" description="Nudix hydrolase" evidence="8">
    <location>
        <begin position="49"/>
        <end position="178"/>
    </location>
</feature>
<proteinExistence type="inferred from homology"/>
<name>A0A6S7BEE2_9BURK</name>
<protein>
    <recommendedName>
        <fullName evidence="4">GDP-mannose pyrophosphatase</fullName>
    </recommendedName>
    <alternativeName>
        <fullName evidence="6">GDP-mannose hydrolase</fullName>
    </alternativeName>
    <alternativeName>
        <fullName evidence="7">GDPMK</fullName>
    </alternativeName>
</protein>
<dbReference type="PANTHER" id="PTHR11839:SF18">
    <property type="entry name" value="NUDIX HYDROLASE DOMAIN-CONTAINING PROTEIN"/>
    <property type="match status" value="1"/>
</dbReference>
<dbReference type="GO" id="GO:0005829">
    <property type="term" value="C:cytosol"/>
    <property type="evidence" value="ECO:0007669"/>
    <property type="project" value="TreeGrafter"/>
</dbReference>
<dbReference type="RefSeq" id="WP_246257203.1">
    <property type="nucleotide sequence ID" value="NZ_CADIKM010000007.1"/>
</dbReference>
<evidence type="ECO:0000256" key="4">
    <source>
        <dbReference type="ARBA" id="ARBA00016377"/>
    </source>
</evidence>
<dbReference type="GO" id="GO:0019693">
    <property type="term" value="P:ribose phosphate metabolic process"/>
    <property type="evidence" value="ECO:0007669"/>
    <property type="project" value="TreeGrafter"/>
</dbReference>
<keyword evidence="5 9" id="KW-0378">Hydrolase</keyword>
<sequence>MADNLNRNQDAGLIETRLDGEQLLKGRFLDVRRDRVRLPDGAVTTREYIVHPGAVMVLPVFDDGRVLVERQFRYPVDQVVIEYPAGKIDPNESSLTCAERELREETGYSAKEFFFLTRIHPVFSYSTEYIDLFAARGLTAGEPELDEHEFLETFTTDLAQMFEWIKSGRITDVKTIIGTFWLEKILSGSWSFGAPAV</sequence>
<evidence type="ECO:0000259" key="8">
    <source>
        <dbReference type="PROSITE" id="PS51462"/>
    </source>
</evidence>
<gene>
    <name evidence="9" type="primary">act</name>
    <name evidence="9" type="ORF">LMG28138_02089</name>
</gene>
<dbReference type="GO" id="GO:0016787">
    <property type="term" value="F:hydrolase activity"/>
    <property type="evidence" value="ECO:0007669"/>
    <property type="project" value="UniProtKB-KW"/>
</dbReference>
<evidence type="ECO:0000256" key="6">
    <source>
        <dbReference type="ARBA" id="ARBA00032162"/>
    </source>
</evidence>
<comment type="cofactor">
    <cofactor evidence="2">
        <name>Mg(2+)</name>
        <dbReference type="ChEBI" id="CHEBI:18420"/>
    </cofactor>
</comment>
<evidence type="ECO:0000256" key="5">
    <source>
        <dbReference type="ARBA" id="ARBA00022801"/>
    </source>
</evidence>